<keyword evidence="2" id="KW-1185">Reference proteome</keyword>
<proteinExistence type="predicted"/>
<protein>
    <submittedName>
        <fullName evidence="1">Uncharacterized protein</fullName>
    </submittedName>
</protein>
<dbReference type="Proteomes" id="UP000664032">
    <property type="component" value="Unassembled WGS sequence"/>
</dbReference>
<sequence>MSTDLKPDYKTIIELNQGFRYAVTGTYFLAVYDYLLLMDREYRHVSSNIWLNLEAYLTGKIIRFITQGAKIWSCVVNIQNLRFYTGVPGSGCYENRSRNAGGQLSTFIVSGMILDAIALFVIVAHCCRTRSIYGKLGQLFLYQCLGFYSLLLLVYGLALVAILKFLTFLHKLRPIYETASMSYAILVMLPNILACRFIIQLREHATPSESKQLRVVSKQLRRAIVLGDNRGPNHVNEDIPLRAMETDRVW</sequence>
<dbReference type="EMBL" id="JAFIQS020000012">
    <property type="protein sequence ID" value="KAH9475230.1"/>
    <property type="molecule type" value="Genomic_DNA"/>
</dbReference>
<accession>A0ACB8GIE8</accession>
<evidence type="ECO:0000313" key="1">
    <source>
        <dbReference type="EMBL" id="KAH9475230.1"/>
    </source>
</evidence>
<name>A0ACB8GIE8_PSICU</name>
<comment type="caution">
    <text evidence="1">The sequence shown here is derived from an EMBL/GenBank/DDBJ whole genome shotgun (WGS) entry which is preliminary data.</text>
</comment>
<organism evidence="1 2">
    <name type="scientific">Psilocybe cubensis</name>
    <name type="common">Psychedelic mushroom</name>
    <name type="synonym">Stropharia cubensis</name>
    <dbReference type="NCBI Taxonomy" id="181762"/>
    <lineage>
        <taxon>Eukaryota</taxon>
        <taxon>Fungi</taxon>
        <taxon>Dikarya</taxon>
        <taxon>Basidiomycota</taxon>
        <taxon>Agaricomycotina</taxon>
        <taxon>Agaricomycetes</taxon>
        <taxon>Agaricomycetidae</taxon>
        <taxon>Agaricales</taxon>
        <taxon>Agaricineae</taxon>
        <taxon>Strophariaceae</taxon>
        <taxon>Psilocybe</taxon>
    </lineage>
</organism>
<evidence type="ECO:0000313" key="2">
    <source>
        <dbReference type="Proteomes" id="UP000664032"/>
    </source>
</evidence>
<gene>
    <name evidence="1" type="ORF">JR316_0012341</name>
</gene>
<reference evidence="1" key="1">
    <citation type="submission" date="2021-10" db="EMBL/GenBank/DDBJ databases">
        <title>Psilocybe cubensis genome.</title>
        <authorList>
            <person name="Mckernan K.J."/>
            <person name="Crawford S."/>
            <person name="Trippe A."/>
            <person name="Kane L.T."/>
            <person name="Mclaughlin S."/>
        </authorList>
    </citation>
    <scope>NUCLEOTIDE SEQUENCE</scope>
    <source>
        <strain evidence="1">MGC-MH-2018</strain>
    </source>
</reference>